<reference evidence="2 3" key="1">
    <citation type="submission" date="2020-07" db="EMBL/GenBank/DDBJ databases">
        <title>Sequencing the genomes of 1000 actinobacteria strains.</title>
        <authorList>
            <person name="Klenk H.-P."/>
        </authorList>
    </citation>
    <scope>NUCLEOTIDE SEQUENCE [LARGE SCALE GENOMIC DNA]</scope>
    <source>
        <strain evidence="2 3">DSM 24552</strain>
    </source>
</reference>
<dbReference type="RefSeq" id="WP_246284555.1">
    <property type="nucleotide sequence ID" value="NZ_JACCAC010000001.1"/>
</dbReference>
<accession>A0A7Y9RVW1</accession>
<evidence type="ECO:0000313" key="3">
    <source>
        <dbReference type="Proteomes" id="UP000544110"/>
    </source>
</evidence>
<dbReference type="AlphaFoldDB" id="A0A7Y9RVW1"/>
<dbReference type="Proteomes" id="UP000544110">
    <property type="component" value="Unassembled WGS sequence"/>
</dbReference>
<comment type="caution">
    <text evidence="2">The sequence shown here is derived from an EMBL/GenBank/DDBJ whole genome shotgun (WGS) entry which is preliminary data.</text>
</comment>
<protein>
    <submittedName>
        <fullName evidence="2">Pilus assembly protein Flp/PilA</fullName>
    </submittedName>
</protein>
<name>A0A7Y9RVW1_9ACTN</name>
<evidence type="ECO:0000313" key="2">
    <source>
        <dbReference type="EMBL" id="NYG56296.1"/>
    </source>
</evidence>
<gene>
    <name evidence="2" type="ORF">BJ989_002600</name>
</gene>
<feature type="transmembrane region" description="Helical" evidence="1">
    <location>
        <begin position="12"/>
        <end position="33"/>
    </location>
</feature>
<evidence type="ECO:0000256" key="1">
    <source>
        <dbReference type="SAM" id="Phobius"/>
    </source>
</evidence>
<proteinExistence type="predicted"/>
<dbReference type="EMBL" id="JACCAC010000001">
    <property type="protein sequence ID" value="NYG56296.1"/>
    <property type="molecule type" value="Genomic_DNA"/>
</dbReference>
<sequence length="56" mass="5584">MIRSRPERGATATEYALLIAGIAAIVVAAILLFGGFVDGLLGQSCDTVAAESGGSC</sequence>
<keyword evidence="1" id="KW-0812">Transmembrane</keyword>
<organism evidence="2 3">
    <name type="scientific">Nocardioides perillae</name>
    <dbReference type="NCBI Taxonomy" id="1119534"/>
    <lineage>
        <taxon>Bacteria</taxon>
        <taxon>Bacillati</taxon>
        <taxon>Actinomycetota</taxon>
        <taxon>Actinomycetes</taxon>
        <taxon>Propionibacteriales</taxon>
        <taxon>Nocardioidaceae</taxon>
        <taxon>Nocardioides</taxon>
    </lineage>
</organism>
<keyword evidence="1" id="KW-0472">Membrane</keyword>
<keyword evidence="3" id="KW-1185">Reference proteome</keyword>
<keyword evidence="1" id="KW-1133">Transmembrane helix</keyword>